<gene>
    <name evidence="1" type="ORF">ACFFX0_11465</name>
</gene>
<evidence type="ECO:0000313" key="1">
    <source>
        <dbReference type="EMBL" id="MFB9071786.1"/>
    </source>
</evidence>
<evidence type="ECO:0000313" key="2">
    <source>
        <dbReference type="Proteomes" id="UP001589575"/>
    </source>
</evidence>
<comment type="caution">
    <text evidence="1">The sequence shown here is derived from an EMBL/GenBank/DDBJ whole genome shotgun (WGS) entry which is preliminary data.</text>
</comment>
<keyword evidence="2" id="KW-1185">Reference proteome</keyword>
<organism evidence="1 2">
    <name type="scientific">Citricoccus parietis</name>
    <dbReference type="NCBI Taxonomy" id="592307"/>
    <lineage>
        <taxon>Bacteria</taxon>
        <taxon>Bacillati</taxon>
        <taxon>Actinomycetota</taxon>
        <taxon>Actinomycetes</taxon>
        <taxon>Micrococcales</taxon>
        <taxon>Micrococcaceae</taxon>
        <taxon>Citricoccus</taxon>
    </lineage>
</organism>
<protein>
    <submittedName>
        <fullName evidence="1">Uncharacterized protein</fullName>
    </submittedName>
</protein>
<accession>A0ABV5FYM8</accession>
<proteinExistence type="predicted"/>
<dbReference type="EMBL" id="JBHMFI010000001">
    <property type="protein sequence ID" value="MFB9071786.1"/>
    <property type="molecule type" value="Genomic_DNA"/>
</dbReference>
<sequence length="58" mass="6186">MAWPRGGRCRARLARARAASVKTAVVTARAVASSDCCHVVVRQSTHHTAARSTDTPRA</sequence>
<dbReference type="Proteomes" id="UP001589575">
    <property type="component" value="Unassembled WGS sequence"/>
</dbReference>
<reference evidence="1 2" key="1">
    <citation type="submission" date="2024-09" db="EMBL/GenBank/DDBJ databases">
        <authorList>
            <person name="Sun Q."/>
            <person name="Mori K."/>
        </authorList>
    </citation>
    <scope>NUCLEOTIDE SEQUENCE [LARGE SCALE GENOMIC DNA]</scope>
    <source>
        <strain evidence="1 2">CCM 7609</strain>
    </source>
</reference>
<name>A0ABV5FYM8_9MICC</name>